<protein>
    <submittedName>
        <fullName evidence="3">ATP-binding protein</fullName>
    </submittedName>
</protein>
<dbReference type="AlphaFoldDB" id="A0A926IS37"/>
<dbReference type="PANTHER" id="PTHR33295:SF20">
    <property type="entry name" value="ATPASE"/>
    <property type="match status" value="1"/>
</dbReference>
<dbReference type="Pfam" id="PF13173">
    <property type="entry name" value="AAA_14"/>
    <property type="match status" value="1"/>
</dbReference>
<keyword evidence="4" id="KW-1185">Reference proteome</keyword>
<evidence type="ECO:0000313" key="4">
    <source>
        <dbReference type="Proteomes" id="UP000651085"/>
    </source>
</evidence>
<proteinExistence type="predicted"/>
<gene>
    <name evidence="3" type="ORF">H8744_13960</name>
</gene>
<comment type="caution">
    <text evidence="3">The sequence shown here is derived from an EMBL/GenBank/DDBJ whole genome shotgun (WGS) entry which is preliminary data.</text>
</comment>
<dbReference type="RefSeq" id="WP_262435423.1">
    <property type="nucleotide sequence ID" value="NZ_JACRTF010000001.1"/>
</dbReference>
<dbReference type="SUPFAM" id="SSF52540">
    <property type="entry name" value="P-loop containing nucleoside triphosphate hydrolases"/>
    <property type="match status" value="1"/>
</dbReference>
<dbReference type="Pfam" id="PF13635">
    <property type="entry name" value="DUF4143"/>
    <property type="match status" value="1"/>
</dbReference>
<organism evidence="3 4">
    <name type="scientific">Jilunia laotingensis</name>
    <dbReference type="NCBI Taxonomy" id="2763675"/>
    <lineage>
        <taxon>Bacteria</taxon>
        <taxon>Pseudomonadati</taxon>
        <taxon>Bacteroidota</taxon>
        <taxon>Bacteroidia</taxon>
        <taxon>Bacteroidales</taxon>
        <taxon>Bacteroidaceae</taxon>
        <taxon>Jilunia</taxon>
    </lineage>
</organism>
<reference evidence="3" key="1">
    <citation type="submission" date="2020-08" db="EMBL/GenBank/DDBJ databases">
        <title>Genome public.</title>
        <authorList>
            <person name="Liu C."/>
            <person name="Sun Q."/>
        </authorList>
    </citation>
    <scope>NUCLEOTIDE SEQUENCE</scope>
    <source>
        <strain evidence="3">N12</strain>
    </source>
</reference>
<name>A0A926IS37_9BACT</name>
<dbReference type="InterPro" id="IPR025420">
    <property type="entry name" value="DUF4143"/>
</dbReference>
<evidence type="ECO:0000259" key="2">
    <source>
        <dbReference type="Pfam" id="PF13635"/>
    </source>
</evidence>
<keyword evidence="3" id="KW-0067">ATP-binding</keyword>
<dbReference type="PANTHER" id="PTHR33295">
    <property type="entry name" value="ATPASE"/>
    <property type="match status" value="1"/>
</dbReference>
<dbReference type="InterPro" id="IPR041682">
    <property type="entry name" value="AAA_14"/>
</dbReference>
<accession>A0A926IS37</accession>
<evidence type="ECO:0000313" key="3">
    <source>
        <dbReference type="EMBL" id="MBC8594328.1"/>
    </source>
</evidence>
<feature type="domain" description="DUF4143" evidence="2">
    <location>
        <begin position="222"/>
        <end position="368"/>
    </location>
</feature>
<dbReference type="EMBL" id="JACRTF010000001">
    <property type="protein sequence ID" value="MBC8594328.1"/>
    <property type="molecule type" value="Genomic_DNA"/>
</dbReference>
<feature type="domain" description="AAA" evidence="1">
    <location>
        <begin position="40"/>
        <end position="174"/>
    </location>
</feature>
<sequence length="426" mass="48623">MNNYFDELSLSNYWKGQLPDGGMARGCYTNRIFGYIGNKLVKVLVGQRGAGKSCLLRQIMLHLLAEGVSPRNLLYISRAFTDSGCLKGREGLEALLGTYRERLHPVGKIYLFIEDIQNIDGWEQFVLSHSQDYVSSCEFFISGSNARMLDGDSGQLLLRHCVSFEIFPFSYAEYVERERTEASANSYTEYMAHGALPRLAALPAGEDHRGYVSALKNTALFRDVVQRYRIKDPGLLEEVLIYLAAHLSQSVSVTTLVSHFNTLNRKTSYDTVANYIGYLEDTFLIHRVERCQVRTREIVLGSCRYYMNDWAFMLYLYPFFARQPEVAFKNHVYMALRRAGFAVYVGVHRNKTIDFMACKDDRIIYIQCIASLADESVAEALYSSLASIQDNYEKWIVSADRAPLPSRGGIRHIQAWRLGEMLGHER</sequence>
<dbReference type="InterPro" id="IPR027417">
    <property type="entry name" value="P-loop_NTPase"/>
</dbReference>
<dbReference type="GO" id="GO:0005524">
    <property type="term" value="F:ATP binding"/>
    <property type="evidence" value="ECO:0007669"/>
    <property type="project" value="UniProtKB-KW"/>
</dbReference>
<keyword evidence="3" id="KW-0547">Nucleotide-binding</keyword>
<dbReference type="Proteomes" id="UP000651085">
    <property type="component" value="Unassembled WGS sequence"/>
</dbReference>
<evidence type="ECO:0000259" key="1">
    <source>
        <dbReference type="Pfam" id="PF13173"/>
    </source>
</evidence>